<dbReference type="Pfam" id="PF00691">
    <property type="entry name" value="OmpA"/>
    <property type="match status" value="1"/>
</dbReference>
<name>A0A657PPZ5_9GAMM</name>
<protein>
    <submittedName>
        <fullName evidence="7">Flagellar motor protein MotB</fullName>
    </submittedName>
</protein>
<evidence type="ECO:0000313" key="9">
    <source>
        <dbReference type="Proteomes" id="UP000243361"/>
    </source>
</evidence>
<comment type="subcellular location">
    <subcellularLocation>
        <location evidence="1">Cell outer membrane</location>
    </subcellularLocation>
</comment>
<keyword evidence="9" id="KW-1185">Reference proteome</keyword>
<dbReference type="EMBL" id="PQCO01000153">
    <property type="protein sequence ID" value="PUE03678.1"/>
    <property type="molecule type" value="Genomic_DNA"/>
</dbReference>
<dbReference type="GO" id="GO:0009279">
    <property type="term" value="C:cell outer membrane"/>
    <property type="evidence" value="ECO:0007669"/>
    <property type="project" value="UniProtKB-SubCell"/>
</dbReference>
<feature type="domain" description="OmpA-like" evidence="6">
    <location>
        <begin position="99"/>
        <end position="216"/>
    </location>
</feature>
<evidence type="ECO:0000256" key="4">
    <source>
        <dbReference type="PROSITE-ProRule" id="PRU00473"/>
    </source>
</evidence>
<feature type="region of interest" description="Disordered" evidence="5">
    <location>
        <begin position="179"/>
        <end position="202"/>
    </location>
</feature>
<dbReference type="PROSITE" id="PS51123">
    <property type="entry name" value="OMPA_2"/>
    <property type="match status" value="1"/>
</dbReference>
<dbReference type="InterPro" id="IPR006690">
    <property type="entry name" value="OMPA-like_CS"/>
</dbReference>
<organism evidence="7 9">
    <name type="scientific">Candidatus Sedimenticola endophacoides</name>
    <dbReference type="NCBI Taxonomy" id="2548426"/>
    <lineage>
        <taxon>Bacteria</taxon>
        <taxon>Pseudomonadati</taxon>
        <taxon>Pseudomonadota</taxon>
        <taxon>Gammaproteobacteria</taxon>
        <taxon>Chromatiales</taxon>
        <taxon>Sedimenticolaceae</taxon>
        <taxon>Sedimenticola</taxon>
    </lineage>
</organism>
<dbReference type="SUPFAM" id="SSF103088">
    <property type="entry name" value="OmpA-like"/>
    <property type="match status" value="1"/>
</dbReference>
<dbReference type="PROSITE" id="PS51257">
    <property type="entry name" value="PROKAR_LIPOPROTEIN"/>
    <property type="match status" value="1"/>
</dbReference>
<dbReference type="InterPro" id="IPR006664">
    <property type="entry name" value="OMP_bac"/>
</dbReference>
<dbReference type="PROSITE" id="PS01068">
    <property type="entry name" value="OMPA_1"/>
    <property type="match status" value="1"/>
</dbReference>
<evidence type="ECO:0000256" key="5">
    <source>
        <dbReference type="SAM" id="MobiDB-lite"/>
    </source>
</evidence>
<dbReference type="Proteomes" id="UP000250928">
    <property type="component" value="Unassembled WGS sequence"/>
</dbReference>
<dbReference type="PANTHER" id="PTHR30329:SF21">
    <property type="entry name" value="LIPOPROTEIN YIAD-RELATED"/>
    <property type="match status" value="1"/>
</dbReference>
<feature type="compositionally biased region" description="Basic and acidic residues" evidence="5">
    <location>
        <begin position="182"/>
        <end position="196"/>
    </location>
</feature>
<dbReference type="InterPro" id="IPR006665">
    <property type="entry name" value="OmpA-like"/>
</dbReference>
<comment type="caution">
    <text evidence="7">The sequence shown here is derived from an EMBL/GenBank/DDBJ whole genome shotgun (WGS) entry which is preliminary data.</text>
</comment>
<dbReference type="InterPro" id="IPR050330">
    <property type="entry name" value="Bact_OuterMem_StrucFunc"/>
</dbReference>
<keyword evidence="3" id="KW-0998">Cell outer membrane</keyword>
<dbReference type="CDD" id="cd07185">
    <property type="entry name" value="OmpA_C-like"/>
    <property type="match status" value="1"/>
</dbReference>
<proteinExistence type="predicted"/>
<dbReference type="Gene3D" id="3.30.1330.60">
    <property type="entry name" value="OmpA-like domain"/>
    <property type="match status" value="1"/>
</dbReference>
<accession>A0A657PPZ5</accession>
<evidence type="ECO:0000313" key="10">
    <source>
        <dbReference type="Proteomes" id="UP000250928"/>
    </source>
</evidence>
<reference evidence="8 10" key="2">
    <citation type="submission" date="2018-01" db="EMBL/GenBank/DDBJ databases">
        <title>Novel co-symbiosis in the lucinid bivalve Phacoides pectinatus.</title>
        <authorList>
            <person name="Lim S.J."/>
            <person name="Davis B.G."/>
            <person name="Gill D.E."/>
            <person name="Engel A.S."/>
            <person name="Anderson L.C."/>
            <person name="Campbell B.J."/>
        </authorList>
    </citation>
    <scope>NUCLEOTIDE SEQUENCE [LARGE SCALE GENOMIC DNA]</scope>
    <source>
        <strain evidence="8">N3_P5</strain>
    </source>
</reference>
<evidence type="ECO:0000313" key="7">
    <source>
        <dbReference type="EMBL" id="OQX36034.1"/>
    </source>
</evidence>
<evidence type="ECO:0000313" key="8">
    <source>
        <dbReference type="EMBL" id="PUE03678.1"/>
    </source>
</evidence>
<reference evidence="7 9" key="1">
    <citation type="submission" date="2017-02" db="EMBL/GenBank/DDBJ databases">
        <title>Novel co-symbiosis in the unique lucinid bivalve Phacoides pectinatus.</title>
        <authorList>
            <person name="Lim S.J."/>
            <person name="Davis B.G."/>
            <person name="Gill D.E."/>
            <person name="Engel A.S."/>
            <person name="Anderson L.C."/>
            <person name="Campbell B.J."/>
        </authorList>
    </citation>
    <scope>NUCLEOTIDE SEQUENCE [LARGE SCALE GENOMIC DNA]</scope>
    <source>
        <strain evidence="7">LUC13016_P6</strain>
    </source>
</reference>
<evidence type="ECO:0000259" key="6">
    <source>
        <dbReference type="PROSITE" id="PS51123"/>
    </source>
</evidence>
<evidence type="ECO:0000256" key="1">
    <source>
        <dbReference type="ARBA" id="ARBA00004442"/>
    </source>
</evidence>
<dbReference type="PRINTS" id="PR01021">
    <property type="entry name" value="OMPADOMAIN"/>
</dbReference>
<dbReference type="InterPro" id="IPR036737">
    <property type="entry name" value="OmpA-like_sf"/>
</dbReference>
<evidence type="ECO:0000256" key="2">
    <source>
        <dbReference type="ARBA" id="ARBA00023136"/>
    </source>
</evidence>
<dbReference type="AlphaFoldDB" id="A0A657PPZ5"/>
<evidence type="ECO:0000256" key="3">
    <source>
        <dbReference type="ARBA" id="ARBA00023237"/>
    </source>
</evidence>
<dbReference type="Pfam" id="PF05433">
    <property type="entry name" value="Rick_17kDa_Anti"/>
    <property type="match status" value="1"/>
</dbReference>
<dbReference type="PANTHER" id="PTHR30329">
    <property type="entry name" value="STATOR ELEMENT OF FLAGELLAR MOTOR COMPLEX"/>
    <property type="match status" value="1"/>
</dbReference>
<keyword evidence="2 4" id="KW-0472">Membrane</keyword>
<dbReference type="EMBL" id="MUIE01000139">
    <property type="protein sequence ID" value="OQX36034.1"/>
    <property type="molecule type" value="Genomic_DNA"/>
</dbReference>
<dbReference type="InterPro" id="IPR008816">
    <property type="entry name" value="Gly_zipper_2TM_dom"/>
</dbReference>
<keyword evidence="7" id="KW-0282">Flagellum</keyword>
<gene>
    <name evidence="7" type="ORF">B0D84_01845</name>
    <name evidence="8" type="ORF">C3L24_04365</name>
</gene>
<keyword evidence="7" id="KW-0969">Cilium</keyword>
<keyword evidence="7" id="KW-0966">Cell projection</keyword>
<dbReference type="Proteomes" id="UP000243361">
    <property type="component" value="Unassembled WGS sequence"/>
</dbReference>
<sequence length="230" mass="25352">MKRTVMTVSLLSGTLLLGACMQQDDPNRRAKSGAAIGAVLGAVVGHQVDHGSGKWVGAAVGALAGAGVGNYMDNQQRAFEDELAAERRNNQLEIERMRDDTLKLSLDSEISFDFDRAEIKPAFEPSLNRLASVLVKYNRTVVHVVGHTDSTGSASYNQSLSERRAQSVVRHLEMQGVPPQRLRAEGRGESEPRDTNATEAGRQLNRRVEIYVKPIVEGQENRAYESPRYY</sequence>